<evidence type="ECO:0000256" key="1">
    <source>
        <dbReference type="SAM" id="MobiDB-lite"/>
    </source>
</evidence>
<dbReference type="EMBL" id="CAFBMT010000055">
    <property type="protein sequence ID" value="CAB4961523.1"/>
    <property type="molecule type" value="Genomic_DNA"/>
</dbReference>
<protein>
    <submittedName>
        <fullName evidence="2">Unannotated protein</fullName>
    </submittedName>
</protein>
<sequence>MSCPSSNTWPAIDADGIISCMRLRMRRNVDLPQPDGPISAVTLPAGMSSDTRSSTLCVPNQAEMLRACRPASALGTVPVADCTGGEAIGCVTIGGATDGSGAMGGGVNSGSTGAVPSTRPS</sequence>
<gene>
    <name evidence="2" type="ORF">UFOPK3651_03548</name>
</gene>
<accession>A0A6J7L3K9</accession>
<evidence type="ECO:0000313" key="2">
    <source>
        <dbReference type="EMBL" id="CAB4961523.1"/>
    </source>
</evidence>
<proteinExistence type="predicted"/>
<reference evidence="2" key="1">
    <citation type="submission" date="2020-05" db="EMBL/GenBank/DDBJ databases">
        <authorList>
            <person name="Chiriac C."/>
            <person name="Salcher M."/>
            <person name="Ghai R."/>
            <person name="Kavagutti S V."/>
        </authorList>
    </citation>
    <scope>NUCLEOTIDE SEQUENCE</scope>
</reference>
<feature type="region of interest" description="Disordered" evidence="1">
    <location>
        <begin position="101"/>
        <end position="121"/>
    </location>
</feature>
<name>A0A6J7L3K9_9ZZZZ</name>
<dbReference type="AlphaFoldDB" id="A0A6J7L3K9"/>
<organism evidence="2">
    <name type="scientific">freshwater metagenome</name>
    <dbReference type="NCBI Taxonomy" id="449393"/>
    <lineage>
        <taxon>unclassified sequences</taxon>
        <taxon>metagenomes</taxon>
        <taxon>ecological metagenomes</taxon>
    </lineage>
</organism>